<dbReference type="InterPro" id="IPR051805">
    <property type="entry name" value="Dehydratase_Activator_Redct"/>
</dbReference>
<evidence type="ECO:0000313" key="3">
    <source>
        <dbReference type="Proteomes" id="UP000214588"/>
    </source>
</evidence>
<dbReference type="InterPro" id="IPR018709">
    <property type="entry name" value="CoA_activase_DUF2229"/>
</dbReference>
<proteinExistence type="predicted"/>
<evidence type="ECO:0000259" key="1">
    <source>
        <dbReference type="Pfam" id="PF09989"/>
    </source>
</evidence>
<dbReference type="PANTHER" id="PTHR32329">
    <property type="entry name" value="BIFUNCTIONAL PROTEIN [INCLUDES 2-HYDROXYACYL-COA DEHYDRATASE (N-TER) AND ITS ACTIVATOR DOMAIN (C_TERM)-RELATED"/>
    <property type="match status" value="1"/>
</dbReference>
<feature type="domain" description="DUF2229" evidence="1">
    <location>
        <begin position="2"/>
        <end position="218"/>
    </location>
</feature>
<name>A0A226BZL1_9FIRM</name>
<dbReference type="InterPro" id="IPR010327">
    <property type="entry name" value="FldB/FldC_alpha/beta"/>
</dbReference>
<dbReference type="EMBL" id="NIQC01000005">
    <property type="protein sequence ID" value="OWZ84361.1"/>
    <property type="molecule type" value="Genomic_DNA"/>
</dbReference>
<comment type="caution">
    <text evidence="2">The sequence shown here is derived from an EMBL/GenBank/DDBJ whole genome shotgun (WGS) entry which is preliminary data.</text>
</comment>
<organism evidence="2 3">
    <name type="scientific">Natranaerobius trueperi</name>
    <dbReference type="NCBI Taxonomy" id="759412"/>
    <lineage>
        <taxon>Bacteria</taxon>
        <taxon>Bacillati</taxon>
        <taxon>Bacillota</taxon>
        <taxon>Clostridia</taxon>
        <taxon>Natranaerobiales</taxon>
        <taxon>Natranaerobiaceae</taxon>
        <taxon>Natranaerobius</taxon>
    </lineage>
</organism>
<dbReference type="Pfam" id="PF06050">
    <property type="entry name" value="HGD-D"/>
    <property type="match status" value="1"/>
</dbReference>
<sequence length="328" mass="37470">MKIGIPKGLWYYEYFPFWKAFFQNLGHKVVVSKSTDPLILEKGINFSIGDVCLPVKVYLGHVISLVNKENIDAIFSPRYVSTEKKKYTCPKLLGISDIISTGIKTQKQILTCNVDTSKNNFTYFKELIKLGQQIGNNPISTINSYREALSMQHEYETQLLEGYTPAQILKETNTSFNDYELTISVLGHPYNVNDEYINFKIQHLLQKNNVKILTSEMVSKATKQQYLNKITEKNPFWCSGEKLLGTAIKHSYKKDVDGVIMLTSFGCGPDSLIFELTERVLRNKKVPVLTLTIDEHQGKAGFITRIEAFIDMLKRRKKSVENYVSTHG</sequence>
<dbReference type="OrthoDB" id="9780120at2"/>
<evidence type="ECO:0000313" key="2">
    <source>
        <dbReference type="EMBL" id="OWZ84361.1"/>
    </source>
</evidence>
<dbReference type="Gene3D" id="3.40.50.11900">
    <property type="match status" value="1"/>
</dbReference>
<keyword evidence="3" id="KW-1185">Reference proteome</keyword>
<protein>
    <recommendedName>
        <fullName evidence="1">DUF2229 domain-containing protein</fullName>
    </recommendedName>
</protein>
<accession>A0A226BZL1</accession>
<dbReference type="AlphaFoldDB" id="A0A226BZL1"/>
<gene>
    <name evidence="2" type="ORF">CDO51_03615</name>
</gene>
<dbReference type="Pfam" id="PF09989">
    <property type="entry name" value="DUF2229"/>
    <property type="match status" value="1"/>
</dbReference>
<dbReference type="Proteomes" id="UP000214588">
    <property type="component" value="Unassembled WGS sequence"/>
</dbReference>
<dbReference type="PANTHER" id="PTHR32329:SF2">
    <property type="entry name" value="BIFUNCTIONAL PROTEIN [INCLUDES 2-HYDROXYACYL-COA DEHYDRATASE (N-TER) AND ITS ACTIVATOR DOMAIN (C_TERM)"/>
    <property type="match status" value="1"/>
</dbReference>
<reference evidence="2 3" key="1">
    <citation type="submission" date="2017-06" db="EMBL/GenBank/DDBJ databases">
        <title>Draft Genome Sequence of Natranaerobius trueperi halophilic, alkalithermophilic bacteria from soda lakes.</title>
        <authorList>
            <person name="Zhao B."/>
        </authorList>
    </citation>
    <scope>NUCLEOTIDE SEQUENCE [LARGE SCALE GENOMIC DNA]</scope>
    <source>
        <strain evidence="2 3">DSM 18760</strain>
    </source>
</reference>
<dbReference type="RefSeq" id="WP_089022935.1">
    <property type="nucleotide sequence ID" value="NZ_NIQC01000005.1"/>
</dbReference>